<accession>A0ABT0DG58</accession>
<dbReference type="PANTHER" id="PTHR11748:SF119">
    <property type="entry name" value="D-2-HYDROXYGLUTARATE DEHYDROGENASE"/>
    <property type="match status" value="1"/>
</dbReference>
<dbReference type="InterPro" id="IPR016169">
    <property type="entry name" value="FAD-bd_PCMH_sub2"/>
</dbReference>
<keyword evidence="1" id="KW-0285">Flavoprotein</keyword>
<evidence type="ECO:0000259" key="3">
    <source>
        <dbReference type="PROSITE" id="PS51387"/>
    </source>
</evidence>
<feature type="domain" description="FAD-binding PCMH-type" evidence="3">
    <location>
        <begin position="53"/>
        <end position="226"/>
    </location>
</feature>
<dbReference type="PROSITE" id="PS51387">
    <property type="entry name" value="FAD_PCMH"/>
    <property type="match status" value="1"/>
</dbReference>
<reference evidence="4 5" key="1">
    <citation type="submission" date="2022-04" db="EMBL/GenBank/DDBJ databases">
        <authorList>
            <person name="Grouzdev D.S."/>
            <person name="Pantiukh K.S."/>
            <person name="Krutkina M.S."/>
        </authorList>
    </citation>
    <scope>NUCLEOTIDE SEQUENCE [LARGE SCALE GENOMIC DNA]</scope>
    <source>
        <strain evidence="4 5">6x-1</strain>
    </source>
</reference>
<evidence type="ECO:0000313" key="4">
    <source>
        <dbReference type="EMBL" id="MCK0198953.1"/>
    </source>
</evidence>
<keyword evidence="2" id="KW-0274">FAD</keyword>
<name>A0ABT0DG58_9HYPH</name>
<dbReference type="EMBL" id="JALKCH010000016">
    <property type="protein sequence ID" value="MCK0198953.1"/>
    <property type="molecule type" value="Genomic_DNA"/>
</dbReference>
<proteinExistence type="predicted"/>
<dbReference type="Gene3D" id="3.30.465.10">
    <property type="match status" value="1"/>
</dbReference>
<dbReference type="InterPro" id="IPR016166">
    <property type="entry name" value="FAD-bd_PCMH"/>
</dbReference>
<evidence type="ECO:0000256" key="1">
    <source>
        <dbReference type="ARBA" id="ARBA00022630"/>
    </source>
</evidence>
<evidence type="ECO:0000313" key="5">
    <source>
        <dbReference type="Proteomes" id="UP001203284"/>
    </source>
</evidence>
<dbReference type="Pfam" id="PF01565">
    <property type="entry name" value="FAD_binding_4"/>
    <property type="match status" value="1"/>
</dbReference>
<organism evidence="4 5">
    <name type="scientific">Ancylobacter crimeensis</name>
    <dbReference type="NCBI Taxonomy" id="2579147"/>
    <lineage>
        <taxon>Bacteria</taxon>
        <taxon>Pseudomonadati</taxon>
        <taxon>Pseudomonadota</taxon>
        <taxon>Alphaproteobacteria</taxon>
        <taxon>Hyphomicrobiales</taxon>
        <taxon>Xanthobacteraceae</taxon>
        <taxon>Ancylobacter</taxon>
    </lineage>
</organism>
<dbReference type="PANTHER" id="PTHR11748">
    <property type="entry name" value="D-LACTATE DEHYDROGENASE"/>
    <property type="match status" value="1"/>
</dbReference>
<evidence type="ECO:0000256" key="2">
    <source>
        <dbReference type="ARBA" id="ARBA00022827"/>
    </source>
</evidence>
<gene>
    <name evidence="4" type="ORF">MWN34_18810</name>
</gene>
<dbReference type="InterPro" id="IPR036318">
    <property type="entry name" value="FAD-bd_PCMH-like_sf"/>
</dbReference>
<keyword evidence="5" id="KW-1185">Reference proteome</keyword>
<dbReference type="SUPFAM" id="SSF56176">
    <property type="entry name" value="FAD-binding/transporter-associated domain-like"/>
    <property type="match status" value="1"/>
</dbReference>
<dbReference type="InterPro" id="IPR006094">
    <property type="entry name" value="Oxid_FAD_bind_N"/>
</dbReference>
<protein>
    <submittedName>
        <fullName evidence="4">FAD-binding oxidoreductase</fullName>
    </submittedName>
</protein>
<sequence length="478" mass="51937">MSTPGFSSARPAYDLATLRARLDGLRMEDNPALIRQKSRDFYWYSPVLKRQLAEVTADLVVSVASEADIVRVLAACVELRIPVTPRGAGTGNYGQAMPLAGGVVLDLSGMDEVLEIAPGRVRAEPGAVLAEIDAQTRSRSGQELRLHPSTYRSASIGGFIAGGSGGVGSITWGGLRDLGNIISLTLLTMEAEPRRLRLTGDDLARVAHAYGTNGVIVEVEMPLAPACDWLEVIIGFESFAAAAAYGNALGEQDAILKKLVSVIAAPVPQAAFLRHRSFLPDGRHVALVMVDALAREAFEAFTRRFAGAEILFRSDRLAPEEAKGLPPLYELSWNHTTLRALRVDPAITYLQTLYPFPDQLALVSRIHEALGDEVAAHLEFVRFDGKVTCFGLPLVRFTTEERLAEIVALHEAMGAVVFDPHRYTLEEGGMKQTDPDQLAFKREADPHGLLNPHKMIAWEDPAFDFSGARTYLFPGIGA</sequence>
<dbReference type="Proteomes" id="UP001203284">
    <property type="component" value="Unassembled WGS sequence"/>
</dbReference>
<comment type="caution">
    <text evidence="4">The sequence shown here is derived from an EMBL/GenBank/DDBJ whole genome shotgun (WGS) entry which is preliminary data.</text>
</comment>
<dbReference type="InterPro" id="IPR016164">
    <property type="entry name" value="FAD-linked_Oxase-like_C"/>
</dbReference>
<dbReference type="SUPFAM" id="SSF55103">
    <property type="entry name" value="FAD-linked oxidases, C-terminal domain"/>
    <property type="match status" value="1"/>
</dbReference>
<dbReference type="RefSeq" id="WP_247030854.1">
    <property type="nucleotide sequence ID" value="NZ_JALKCH010000016.1"/>
</dbReference>